<keyword evidence="3" id="KW-1185">Reference proteome</keyword>
<name>A0A9D4C0E5_DREPO</name>
<evidence type="ECO:0000313" key="3">
    <source>
        <dbReference type="Proteomes" id="UP000828390"/>
    </source>
</evidence>
<gene>
    <name evidence="2" type="ORF">DPMN_057686</name>
</gene>
<dbReference type="Proteomes" id="UP000828390">
    <property type="component" value="Unassembled WGS sequence"/>
</dbReference>
<dbReference type="EMBL" id="JAIWYP010000013">
    <property type="protein sequence ID" value="KAH3714983.1"/>
    <property type="molecule type" value="Genomic_DNA"/>
</dbReference>
<feature type="region of interest" description="Disordered" evidence="1">
    <location>
        <begin position="1"/>
        <end position="30"/>
    </location>
</feature>
<sequence length="153" mass="16695">MSRRDIPGFGFDPGFEPKPFQPQQPPPDSASIFGLISRVNQGVVSQTSKCILEQPASTQPAESAELQQAKSVAEKITMARHLPPQSVKDRAFLEAKAAVERIQKGQTLASSPTATHIKLVAQTVNPETSFRVPELPRDSSGRGPCFKCHSQRF</sequence>
<dbReference type="AlphaFoldDB" id="A0A9D4C0E5"/>
<accession>A0A9D4C0E5</accession>
<evidence type="ECO:0000256" key="1">
    <source>
        <dbReference type="SAM" id="MobiDB-lite"/>
    </source>
</evidence>
<comment type="caution">
    <text evidence="2">The sequence shown here is derived from an EMBL/GenBank/DDBJ whole genome shotgun (WGS) entry which is preliminary data.</text>
</comment>
<reference evidence="2" key="1">
    <citation type="journal article" date="2019" name="bioRxiv">
        <title>The Genome of the Zebra Mussel, Dreissena polymorpha: A Resource for Invasive Species Research.</title>
        <authorList>
            <person name="McCartney M.A."/>
            <person name="Auch B."/>
            <person name="Kono T."/>
            <person name="Mallez S."/>
            <person name="Zhang Y."/>
            <person name="Obille A."/>
            <person name="Becker A."/>
            <person name="Abrahante J.E."/>
            <person name="Garbe J."/>
            <person name="Badalamenti J.P."/>
            <person name="Herman A."/>
            <person name="Mangelson H."/>
            <person name="Liachko I."/>
            <person name="Sullivan S."/>
            <person name="Sone E.D."/>
            <person name="Koren S."/>
            <person name="Silverstein K.A.T."/>
            <person name="Beckman K.B."/>
            <person name="Gohl D.M."/>
        </authorList>
    </citation>
    <scope>NUCLEOTIDE SEQUENCE</scope>
    <source>
        <strain evidence="2">Duluth1</strain>
        <tissue evidence="2">Whole animal</tissue>
    </source>
</reference>
<evidence type="ECO:0000313" key="2">
    <source>
        <dbReference type="EMBL" id="KAH3714983.1"/>
    </source>
</evidence>
<protein>
    <submittedName>
        <fullName evidence="2">Uncharacterized protein</fullName>
    </submittedName>
</protein>
<reference evidence="2" key="2">
    <citation type="submission" date="2020-11" db="EMBL/GenBank/DDBJ databases">
        <authorList>
            <person name="McCartney M.A."/>
            <person name="Auch B."/>
            <person name="Kono T."/>
            <person name="Mallez S."/>
            <person name="Becker A."/>
            <person name="Gohl D.M."/>
            <person name="Silverstein K.A.T."/>
            <person name="Koren S."/>
            <person name="Bechman K.B."/>
            <person name="Herman A."/>
            <person name="Abrahante J.E."/>
            <person name="Garbe J."/>
        </authorList>
    </citation>
    <scope>NUCLEOTIDE SEQUENCE</scope>
    <source>
        <strain evidence="2">Duluth1</strain>
        <tissue evidence="2">Whole animal</tissue>
    </source>
</reference>
<feature type="compositionally biased region" description="Pro residues" evidence="1">
    <location>
        <begin position="19"/>
        <end position="28"/>
    </location>
</feature>
<organism evidence="2 3">
    <name type="scientific">Dreissena polymorpha</name>
    <name type="common">Zebra mussel</name>
    <name type="synonym">Mytilus polymorpha</name>
    <dbReference type="NCBI Taxonomy" id="45954"/>
    <lineage>
        <taxon>Eukaryota</taxon>
        <taxon>Metazoa</taxon>
        <taxon>Spiralia</taxon>
        <taxon>Lophotrochozoa</taxon>
        <taxon>Mollusca</taxon>
        <taxon>Bivalvia</taxon>
        <taxon>Autobranchia</taxon>
        <taxon>Heteroconchia</taxon>
        <taxon>Euheterodonta</taxon>
        <taxon>Imparidentia</taxon>
        <taxon>Neoheterodontei</taxon>
        <taxon>Myida</taxon>
        <taxon>Dreissenoidea</taxon>
        <taxon>Dreissenidae</taxon>
        <taxon>Dreissena</taxon>
    </lineage>
</organism>
<proteinExistence type="predicted"/>